<dbReference type="InterPro" id="IPR023271">
    <property type="entry name" value="Aquaporin-like"/>
</dbReference>
<protein>
    <submittedName>
        <fullName evidence="8">Aquaglyceroporin, putative</fullName>
    </submittedName>
</protein>
<feature type="transmembrane region" description="Helical" evidence="7">
    <location>
        <begin position="71"/>
        <end position="98"/>
    </location>
</feature>
<evidence type="ECO:0000256" key="1">
    <source>
        <dbReference type="ARBA" id="ARBA00004141"/>
    </source>
</evidence>
<dbReference type="PANTHER" id="PTHR45724">
    <property type="entry name" value="AQUAPORIN NIP2-1"/>
    <property type="match status" value="1"/>
</dbReference>
<evidence type="ECO:0000256" key="5">
    <source>
        <dbReference type="ARBA" id="ARBA00023136"/>
    </source>
</evidence>
<keyword evidence="5 7" id="KW-0472">Membrane</keyword>
<reference evidence="8 9" key="1">
    <citation type="submission" date="2008-07" db="EMBL/GenBank/DDBJ databases">
        <authorList>
            <person name="El-Sayed N."/>
            <person name="Caler E."/>
            <person name="Inman J."/>
            <person name="Amedeo P."/>
            <person name="Hass B."/>
            <person name="Wortman J."/>
        </authorList>
    </citation>
    <scope>NUCLEOTIDE SEQUENCE [LARGE SCALE GENOMIC DNA]</scope>
    <source>
        <strain evidence="9">ATCC 50983 / TXsc</strain>
    </source>
</reference>
<dbReference type="GeneID" id="9087234"/>
<dbReference type="InterPro" id="IPR022357">
    <property type="entry name" value="MIP_CS"/>
</dbReference>
<dbReference type="RefSeq" id="XP_002785856.1">
    <property type="nucleotide sequence ID" value="XM_002785810.1"/>
</dbReference>
<dbReference type="PANTHER" id="PTHR45724:SF13">
    <property type="entry name" value="AQUAPORIN NIP1-1-RELATED"/>
    <property type="match status" value="1"/>
</dbReference>
<dbReference type="EMBL" id="GG671995">
    <property type="protein sequence ID" value="EER17652.1"/>
    <property type="molecule type" value="Genomic_DNA"/>
</dbReference>
<sequence length="268" mass="28492">MSLRLLFLCDLKLESIMIGDHLEDLVIVSQTVLHTFPAYIAEFIGTFFLVFTVGLNVSMQNPNAPLSIGSILMVMIFSMGSVSGAHFNPSVTLGIVLGNPSKFTLTDAPIYMIVQVLGGIAGAGISFALTGDEITVKPGDQFSVFLAALPEMIFTMALAFVVLNVATSRDAGNHYYGVAIGFTVISAAYAIGPISGAYLNPAVTLGVFVFSQEEIQSVGVYIVAQIIGSLLAALAFRAVRFSRKAEPTSEVQEEVNECGEGLSHLSIR</sequence>
<dbReference type="AlphaFoldDB" id="C5KCQ3"/>
<dbReference type="GO" id="GO:0016020">
    <property type="term" value="C:membrane"/>
    <property type="evidence" value="ECO:0007669"/>
    <property type="project" value="UniProtKB-SubCell"/>
</dbReference>
<dbReference type="InterPro" id="IPR000425">
    <property type="entry name" value="MIP"/>
</dbReference>
<evidence type="ECO:0000256" key="4">
    <source>
        <dbReference type="ARBA" id="ARBA00022989"/>
    </source>
</evidence>
<feature type="transmembrane region" description="Helical" evidence="7">
    <location>
        <begin position="110"/>
        <end position="130"/>
    </location>
</feature>
<evidence type="ECO:0000256" key="7">
    <source>
        <dbReference type="SAM" id="Phobius"/>
    </source>
</evidence>
<dbReference type="OMA" id="RRLIMYV"/>
<dbReference type="OrthoDB" id="3222at2759"/>
<feature type="transmembrane region" description="Helical" evidence="7">
    <location>
        <begin position="175"/>
        <end position="198"/>
    </location>
</feature>
<dbReference type="Gene3D" id="1.20.1080.10">
    <property type="entry name" value="Glycerol uptake facilitator protein"/>
    <property type="match status" value="1"/>
</dbReference>
<feature type="transmembrane region" description="Helical" evidence="7">
    <location>
        <begin position="142"/>
        <end position="163"/>
    </location>
</feature>
<comment type="similarity">
    <text evidence="6">Belongs to the MIP/aquaporin (TC 1.A.8) family.</text>
</comment>
<dbReference type="SUPFAM" id="SSF81338">
    <property type="entry name" value="Aquaporin-like"/>
    <property type="match status" value="1"/>
</dbReference>
<evidence type="ECO:0000256" key="6">
    <source>
        <dbReference type="RuleBase" id="RU000477"/>
    </source>
</evidence>
<keyword evidence="3 6" id="KW-0812">Transmembrane</keyword>
<evidence type="ECO:0000256" key="2">
    <source>
        <dbReference type="ARBA" id="ARBA00022448"/>
    </source>
</evidence>
<dbReference type="InParanoid" id="C5KCQ3"/>
<comment type="subcellular location">
    <subcellularLocation>
        <location evidence="1">Membrane</location>
        <topology evidence="1">Multi-pass membrane protein</topology>
    </subcellularLocation>
</comment>
<dbReference type="Pfam" id="PF00230">
    <property type="entry name" value="MIP"/>
    <property type="match status" value="1"/>
</dbReference>
<feature type="transmembrane region" description="Helical" evidence="7">
    <location>
        <begin position="218"/>
        <end position="236"/>
    </location>
</feature>
<keyword evidence="2 6" id="KW-0813">Transport</keyword>
<keyword evidence="9" id="KW-1185">Reference proteome</keyword>
<evidence type="ECO:0000313" key="8">
    <source>
        <dbReference type="EMBL" id="EER17652.1"/>
    </source>
</evidence>
<dbReference type="PROSITE" id="PS00221">
    <property type="entry name" value="MIP"/>
    <property type="match status" value="1"/>
</dbReference>
<dbReference type="Proteomes" id="UP000007800">
    <property type="component" value="Unassembled WGS sequence"/>
</dbReference>
<dbReference type="PRINTS" id="PR00783">
    <property type="entry name" value="MINTRINSICP"/>
</dbReference>
<organism evidence="9">
    <name type="scientific">Perkinsus marinus (strain ATCC 50983 / TXsc)</name>
    <dbReference type="NCBI Taxonomy" id="423536"/>
    <lineage>
        <taxon>Eukaryota</taxon>
        <taxon>Sar</taxon>
        <taxon>Alveolata</taxon>
        <taxon>Perkinsozoa</taxon>
        <taxon>Perkinsea</taxon>
        <taxon>Perkinsida</taxon>
        <taxon>Perkinsidae</taxon>
        <taxon>Perkinsus</taxon>
    </lineage>
</organism>
<evidence type="ECO:0000313" key="9">
    <source>
        <dbReference type="Proteomes" id="UP000007800"/>
    </source>
</evidence>
<accession>C5KCQ3</accession>
<gene>
    <name evidence="8" type="ORF">Pmar_PMAR023573</name>
</gene>
<evidence type="ECO:0000256" key="3">
    <source>
        <dbReference type="ARBA" id="ARBA00022692"/>
    </source>
</evidence>
<proteinExistence type="inferred from homology"/>
<dbReference type="GO" id="GO:0015267">
    <property type="term" value="F:channel activity"/>
    <property type="evidence" value="ECO:0007669"/>
    <property type="project" value="InterPro"/>
</dbReference>
<keyword evidence="4 7" id="KW-1133">Transmembrane helix</keyword>
<dbReference type="InterPro" id="IPR034294">
    <property type="entry name" value="Aquaporin_transptr"/>
</dbReference>
<feature type="transmembrane region" description="Helical" evidence="7">
    <location>
        <begin position="39"/>
        <end position="59"/>
    </location>
</feature>
<name>C5KCQ3_PERM5</name>